<name>A0A2P2D7U6_9LEPT</name>
<accession>A0A2P2D7U6</accession>
<dbReference type="EMBL" id="BFAY01000013">
    <property type="protein sequence ID" value="GBF40702.1"/>
    <property type="molecule type" value="Genomic_DNA"/>
</dbReference>
<reference evidence="1 2" key="1">
    <citation type="submission" date="2018-02" db="EMBL/GenBank/DDBJ databases">
        <title>Novel Leptospira species isolated from soil and water in Japan.</title>
        <authorList>
            <person name="Nakao R."/>
            <person name="Masuzawa T."/>
        </authorList>
    </citation>
    <scope>NUCLEOTIDE SEQUENCE [LARGE SCALE GENOMIC DNA]</scope>
    <source>
        <strain evidence="1 2">E8</strain>
    </source>
</reference>
<comment type="caution">
    <text evidence="1">The sequence shown here is derived from an EMBL/GenBank/DDBJ whole genome shotgun (WGS) entry which is preliminary data.</text>
</comment>
<sequence length="91" mass="10355">MKEPDIEGFVEAFQYACKKHNIIAAVLIPDASEAINDTDKVKFRIEGPELLAKIIHLGVQYFDLGIKKTKEKIEKPGIVTRFTKNFFTTNE</sequence>
<dbReference type="AlphaFoldDB" id="A0A2P2D7U6"/>
<gene>
    <name evidence="1" type="ORF">LPTSP1_37200</name>
</gene>
<dbReference type="RefSeq" id="WP_108930300.1">
    <property type="nucleotide sequence ID" value="NZ_BFAY01000013.1"/>
</dbReference>
<proteinExistence type="predicted"/>
<evidence type="ECO:0000313" key="1">
    <source>
        <dbReference type="EMBL" id="GBF40702.1"/>
    </source>
</evidence>
<keyword evidence="2" id="KW-1185">Reference proteome</keyword>
<organism evidence="1 2">
    <name type="scientific">Leptospira johnsonii</name>
    <dbReference type="NCBI Taxonomy" id="1917820"/>
    <lineage>
        <taxon>Bacteria</taxon>
        <taxon>Pseudomonadati</taxon>
        <taxon>Spirochaetota</taxon>
        <taxon>Spirochaetia</taxon>
        <taxon>Leptospirales</taxon>
        <taxon>Leptospiraceae</taxon>
        <taxon>Leptospira</taxon>
    </lineage>
</organism>
<evidence type="ECO:0000313" key="2">
    <source>
        <dbReference type="Proteomes" id="UP000245076"/>
    </source>
</evidence>
<protein>
    <submittedName>
        <fullName evidence="1">Outer membrane protein/protective antigen OMA87</fullName>
    </submittedName>
</protein>
<dbReference type="Proteomes" id="UP000245076">
    <property type="component" value="Unassembled WGS sequence"/>
</dbReference>